<organism evidence="2 3">
    <name type="scientific">Aduncisulcus paluster</name>
    <dbReference type="NCBI Taxonomy" id="2918883"/>
    <lineage>
        <taxon>Eukaryota</taxon>
        <taxon>Metamonada</taxon>
        <taxon>Carpediemonas-like organisms</taxon>
        <taxon>Aduncisulcus</taxon>
    </lineage>
</organism>
<evidence type="ECO:0000313" key="3">
    <source>
        <dbReference type="Proteomes" id="UP001057375"/>
    </source>
</evidence>
<feature type="non-terminal residue" evidence="2">
    <location>
        <position position="1212"/>
    </location>
</feature>
<feature type="chain" id="PRO_5046028795" evidence="1">
    <location>
        <begin position="21"/>
        <end position="1212"/>
    </location>
</feature>
<sequence>MFLLVLHWFLAYVSPPLSYGNITQLDIFISYPSNLTPTFYFSDSIEELEDFPSILEGETSSNSVSISFSPTQLYLIRYLLVGLQNIRQIDLNISFYANFSNHTQESYSTIFSIDTSSIIVTSKSGVVSIAPSHLSAIYYNDILLSHGAIYPDSLGSEGFDVLSNSQLFISESSTFEIVDDAYIMYPNGQGSTESGYSPSIMVNSIRSSESDDLSQFNTFVLPAHQPIDEVFVLSFGDLLDGLHTLSVSMLYSSSLLWATVVSIDSSSGTMYLSICMISDGMELEEKLCDTLSSTSSSSQNLLSPPLMVAGYDTSLLVFFSLLEDSSSSISSIASIIWDDDEDISFYSYSIECTTDGFDTSRAVIIDSYSMCADDGKPSHLILFQLLPSNEDLDNYSVTSDMTDEERVLWIDDVYLARTRPLYESYSESSDSSGSSSSLDDGISTPIVICQFHGTSSYSNISNDYCNVITENAHHAQFIMKGNASQTNDMISVHVVTVGNEGTDLYKVSFDTILWTQDSSSIVTIKDIHSYTSSDCFDGSLPFSVSTTASEGIGYASILSWDTNASVVSISLLQIWGEDSEDASEDCPLILLDTCPFIGWDRDDNPILRFSSSPSMALELVKDSLFVAYSCNSPDNAEPVKVHTSMFSNASSDSSNISTLEITSFDNSGFLPLGPSFVFDPPFSTFDIGATLLPTMSHIYPNSHTESISSSQEHMLFCVCYHYIGVVCGERNDGGDIIPLKFSSLASGSSSIETIPSKKGNIISSNGYSTDIYVNSSPSTVYSVTPNDEYSSLGTYSSEIGRVILDTSAPVNGITDIYCGYGACSIVSQPVNGHTTILERLQGDWNEGNLLIDLHDSSWSSSYNDLNVDMFFGKLRVGLTNEQNIFIRDLALTDITSMYFSLEVPACDIVGLTDITYTITNSYYPFLNNISVLSTDNDAPISFAATCSDCSLVIQDTDMRKSCGTSSDPESTVYIQTDDVASLRECIDSLEVRVMYNNTSSLTAVIRHTNEESSSHTYTTTLIPVETITTFTGIDTDISIIVNESECPFVDTEIEITGLDELSCTFSMNAIFSSDAENLGISACDDAALEYLIDEDEFLEYFTFPSDCSPSDSTHLLSGNVNHIESCLRSISMYSPSAIDFSVCLIGNVSVFPITLRVIEPIVQIEYPSYSIDLDESLLLYPLSFVSSENSIVISDISEPNYGTVSSISDDDS</sequence>
<reference evidence="2" key="1">
    <citation type="submission" date="2022-03" db="EMBL/GenBank/DDBJ databases">
        <title>Draft genome sequence of Aduncisulcus paluster, a free-living microaerophilic Fornicata.</title>
        <authorList>
            <person name="Yuyama I."/>
            <person name="Kume K."/>
            <person name="Tamura T."/>
            <person name="Inagaki Y."/>
            <person name="Hashimoto T."/>
        </authorList>
    </citation>
    <scope>NUCLEOTIDE SEQUENCE</scope>
    <source>
        <strain evidence="2">NY0171</strain>
    </source>
</reference>
<dbReference type="EMBL" id="BQXS01010972">
    <property type="protein sequence ID" value="GKT35355.1"/>
    <property type="molecule type" value="Genomic_DNA"/>
</dbReference>
<keyword evidence="3" id="KW-1185">Reference proteome</keyword>
<evidence type="ECO:0000313" key="2">
    <source>
        <dbReference type="EMBL" id="GKT35355.1"/>
    </source>
</evidence>
<protein>
    <submittedName>
        <fullName evidence="2">Uncharacterized protein</fullName>
    </submittedName>
</protein>
<comment type="caution">
    <text evidence="2">The sequence shown here is derived from an EMBL/GenBank/DDBJ whole genome shotgun (WGS) entry which is preliminary data.</text>
</comment>
<evidence type="ECO:0000256" key="1">
    <source>
        <dbReference type="SAM" id="SignalP"/>
    </source>
</evidence>
<feature type="signal peptide" evidence="1">
    <location>
        <begin position="1"/>
        <end position="20"/>
    </location>
</feature>
<gene>
    <name evidence="2" type="ORF">ADUPG1_008530</name>
</gene>
<dbReference type="Proteomes" id="UP001057375">
    <property type="component" value="Unassembled WGS sequence"/>
</dbReference>
<accession>A0ABQ5KSB6</accession>
<proteinExistence type="predicted"/>
<name>A0ABQ5KSB6_9EUKA</name>
<keyword evidence="1" id="KW-0732">Signal</keyword>